<dbReference type="SUPFAM" id="SSF52166">
    <property type="entry name" value="Ribosomal protein L4"/>
    <property type="match status" value="1"/>
</dbReference>
<dbReference type="InterPro" id="IPR002136">
    <property type="entry name" value="Ribosomal_uL4"/>
</dbReference>
<dbReference type="GO" id="GO:0006412">
    <property type="term" value="P:translation"/>
    <property type="evidence" value="ECO:0007669"/>
    <property type="project" value="InterPro"/>
</dbReference>
<keyword evidence="2" id="KW-0689">Ribosomal protein</keyword>
<proteinExistence type="inferred from homology"/>
<dbReference type="PANTHER" id="PTHR10746:SF6">
    <property type="entry name" value="LARGE RIBOSOMAL SUBUNIT PROTEIN UL4M"/>
    <property type="match status" value="1"/>
</dbReference>
<dbReference type="GO" id="GO:1990904">
    <property type="term" value="C:ribonucleoprotein complex"/>
    <property type="evidence" value="ECO:0007669"/>
    <property type="project" value="UniProtKB-KW"/>
</dbReference>
<dbReference type="Proteomes" id="UP000010422">
    <property type="component" value="Unassembled WGS sequence"/>
</dbReference>
<dbReference type="PANTHER" id="PTHR10746">
    <property type="entry name" value="50S RIBOSOMAL PROTEIN L4"/>
    <property type="match status" value="1"/>
</dbReference>
<name>L0PAW5_PNEJI</name>
<dbReference type="STRING" id="1209962.L0PAW5"/>
<evidence type="ECO:0000256" key="5">
    <source>
        <dbReference type="SAM" id="MobiDB-lite"/>
    </source>
</evidence>
<evidence type="ECO:0000313" key="7">
    <source>
        <dbReference type="Proteomes" id="UP000010422"/>
    </source>
</evidence>
<dbReference type="NCBIfam" id="TIGR03953">
    <property type="entry name" value="rplD_bact"/>
    <property type="match status" value="1"/>
</dbReference>
<evidence type="ECO:0000256" key="4">
    <source>
        <dbReference type="ARBA" id="ARBA00040565"/>
    </source>
</evidence>
<dbReference type="Pfam" id="PF00573">
    <property type="entry name" value="Ribosomal_L4"/>
    <property type="match status" value="1"/>
</dbReference>
<dbReference type="Gene3D" id="3.40.1370.10">
    <property type="match status" value="1"/>
</dbReference>
<dbReference type="AlphaFoldDB" id="L0PAW5"/>
<gene>
    <name evidence="6" type="ORF">PNEJI1_002751</name>
</gene>
<evidence type="ECO:0000256" key="1">
    <source>
        <dbReference type="ARBA" id="ARBA00010528"/>
    </source>
</evidence>
<dbReference type="FunCoup" id="L0PAW5">
    <property type="interactions" value="126"/>
</dbReference>
<dbReference type="GO" id="GO:0005840">
    <property type="term" value="C:ribosome"/>
    <property type="evidence" value="ECO:0007669"/>
    <property type="project" value="UniProtKB-KW"/>
</dbReference>
<keyword evidence="3" id="KW-0687">Ribonucleoprotein</keyword>
<reference evidence="6 7" key="1">
    <citation type="journal article" date="2012" name="MBio">
        <title>De novo assembly of the Pneumocystis jirovecii genome from a single bronchoalveolar lavage fluid specimen from a patient.</title>
        <authorList>
            <person name="Cisse O.H."/>
            <person name="Pagni M."/>
            <person name="Hauser P.M."/>
        </authorList>
    </citation>
    <scope>NUCLEOTIDE SEQUENCE [LARGE SCALE GENOMIC DNA]</scope>
    <source>
        <strain evidence="6 7">SE8</strain>
    </source>
</reference>
<comment type="caution">
    <text evidence="6">The sequence shown here is derived from an EMBL/GenBank/DDBJ whole genome shotgun (WGS) entry which is preliminary data.</text>
</comment>
<dbReference type="InParanoid" id="L0PAW5"/>
<evidence type="ECO:0000256" key="2">
    <source>
        <dbReference type="ARBA" id="ARBA00022980"/>
    </source>
</evidence>
<accession>L0PAW5</accession>
<dbReference type="VEuPathDB" id="FungiDB:PNEJI1_002751"/>
<sequence length="265" mass="30816">MAKLWNIIYILNKRLCKGVFKPFVQRINIRLYSVQTTLIPLSHTKYDAFSQVFTTLYSFPNMKPVRFQMFPANFLNLPLRKDILHRAVVYEADNLRQGTACKKNRADVRGSNRKIRPQKGTGRARLGDIRSPTIRGGGLAHAPKPRDFSTKLPRKIYYLAMRTALSARYRRGQIIVINHTFELPTHKTKAMVNVIKTYGWDYDGGGTVFIMYAHRENFIYSTANLGKHCIVRNVKEVSVKDLLMKERIIIERKALEWLEEKTRIE</sequence>
<dbReference type="InterPro" id="IPR023574">
    <property type="entry name" value="Ribosomal_uL4_dom_sf"/>
</dbReference>
<comment type="similarity">
    <text evidence="1">Belongs to the universal ribosomal protein uL4 family.</text>
</comment>
<protein>
    <recommendedName>
        <fullName evidence="4">Large ribosomal subunit protein uL4m</fullName>
    </recommendedName>
</protein>
<dbReference type="InterPro" id="IPR013005">
    <property type="entry name" value="Ribosomal_uL4-like"/>
</dbReference>
<dbReference type="GO" id="GO:0003735">
    <property type="term" value="F:structural constituent of ribosome"/>
    <property type="evidence" value="ECO:0007669"/>
    <property type="project" value="InterPro"/>
</dbReference>
<evidence type="ECO:0000313" key="6">
    <source>
        <dbReference type="EMBL" id="CCJ29508.1"/>
    </source>
</evidence>
<evidence type="ECO:0000256" key="3">
    <source>
        <dbReference type="ARBA" id="ARBA00023274"/>
    </source>
</evidence>
<feature type="region of interest" description="Disordered" evidence="5">
    <location>
        <begin position="103"/>
        <end position="146"/>
    </location>
</feature>
<dbReference type="EMBL" id="CAKM01000189">
    <property type="protein sequence ID" value="CCJ29508.1"/>
    <property type="molecule type" value="Genomic_DNA"/>
</dbReference>
<organism evidence="7">
    <name type="scientific">Pneumocystis jirovecii</name>
    <name type="common">Human pneumocystis pneumonia agent</name>
    <dbReference type="NCBI Taxonomy" id="42068"/>
    <lineage>
        <taxon>Eukaryota</taxon>
        <taxon>Fungi</taxon>
        <taxon>Dikarya</taxon>
        <taxon>Ascomycota</taxon>
        <taxon>Taphrinomycotina</taxon>
        <taxon>Pneumocystomycetes</taxon>
        <taxon>Pneumocystaceae</taxon>
        <taxon>Pneumocystis</taxon>
    </lineage>
</organism>